<feature type="coiled-coil region" evidence="2">
    <location>
        <begin position="170"/>
        <end position="218"/>
    </location>
</feature>
<dbReference type="PANTHER" id="PTHR31088">
    <property type="entry name" value="MEMBRANE-ASSOCIATED PROTEIN VIPP1, CHLOROPLASTIC"/>
    <property type="match status" value="1"/>
</dbReference>
<evidence type="ECO:0000256" key="2">
    <source>
        <dbReference type="SAM" id="Coils"/>
    </source>
</evidence>
<dbReference type="InterPro" id="IPR007157">
    <property type="entry name" value="PspA_VIPP1"/>
</dbReference>
<dbReference type="EMBL" id="JAIRBM010000017">
    <property type="protein sequence ID" value="MBZ6078309.1"/>
    <property type="molecule type" value="Genomic_DNA"/>
</dbReference>
<feature type="region of interest" description="Disordered" evidence="3">
    <location>
        <begin position="320"/>
        <end position="343"/>
    </location>
</feature>
<reference evidence="4 5" key="1">
    <citation type="submission" date="2021-09" db="EMBL/GenBank/DDBJ databases">
        <title>The complete genome sequence of a new microorganism.</title>
        <authorList>
            <person name="Zi Z."/>
        </authorList>
    </citation>
    <scope>NUCLEOTIDE SEQUENCE [LARGE SCALE GENOMIC DNA]</scope>
    <source>
        <strain evidence="4 5">WGZ8</strain>
    </source>
</reference>
<evidence type="ECO:0000256" key="3">
    <source>
        <dbReference type="SAM" id="MobiDB-lite"/>
    </source>
</evidence>
<dbReference type="Gene3D" id="1.20.5.340">
    <property type="match status" value="1"/>
</dbReference>
<keyword evidence="2" id="KW-0175">Coiled coil</keyword>
<evidence type="ECO:0000313" key="5">
    <source>
        <dbReference type="Proteomes" id="UP000704176"/>
    </source>
</evidence>
<organism evidence="4 5">
    <name type="scientific">Microvirga puerhi</name>
    <dbReference type="NCBI Taxonomy" id="2876078"/>
    <lineage>
        <taxon>Bacteria</taxon>
        <taxon>Pseudomonadati</taxon>
        <taxon>Pseudomonadota</taxon>
        <taxon>Alphaproteobacteria</taxon>
        <taxon>Hyphomicrobiales</taxon>
        <taxon>Methylobacteriaceae</taxon>
        <taxon>Microvirga</taxon>
    </lineage>
</organism>
<accession>A0ABS7VSY3</accession>
<dbReference type="PANTHER" id="PTHR31088:SF6">
    <property type="entry name" value="PHAGE SHOCK PROTEIN A"/>
    <property type="match status" value="1"/>
</dbReference>
<proteinExistence type="inferred from homology"/>
<protein>
    <submittedName>
        <fullName evidence="4">PspA/IM30 family protein</fullName>
    </submittedName>
</protein>
<dbReference type="RefSeq" id="WP_224315062.1">
    <property type="nucleotide sequence ID" value="NZ_JAIRBM010000017.1"/>
</dbReference>
<sequence>MAETLAQYRSMMALLEDVADREGIKSDVVRLQKLAYEQIRLETQLPAQLVLLGIRDFAARRSSGEDFPGIPLDEKLYSIKGPATLTLSTVRGRVSLHYDVAGYGEGWSGSAPARLVPTDAGFEIIVGVNPFIRPAEEKSMAYEGILSRIGRLVAGLTHAAVERAEQRDPVAVVEQAIREIDREAEEARAALGKHTAEQHRLESRMRELDVELSSLSDKIATALQGGREDLAKAGIERQIDIEAQITALRVAMVDVNERIQEAQGAVQAVIAARREGEARLAELKRSLARDQATANTGSGTSRAALSEDKALRSLEAISRVTGVPASGNPHASQMNELERLHRDKTVEERLAAFKAKTRE</sequence>
<evidence type="ECO:0000256" key="1">
    <source>
        <dbReference type="ARBA" id="ARBA00043985"/>
    </source>
</evidence>
<dbReference type="Proteomes" id="UP000704176">
    <property type="component" value="Unassembled WGS sequence"/>
</dbReference>
<comment type="caution">
    <text evidence="4">The sequence shown here is derived from an EMBL/GenBank/DDBJ whole genome shotgun (WGS) entry which is preliminary data.</text>
</comment>
<gene>
    <name evidence="4" type="ORF">K9B37_18800</name>
</gene>
<dbReference type="Pfam" id="PF04012">
    <property type="entry name" value="PspA_IM30"/>
    <property type="match status" value="1"/>
</dbReference>
<keyword evidence="5" id="KW-1185">Reference proteome</keyword>
<evidence type="ECO:0000313" key="4">
    <source>
        <dbReference type="EMBL" id="MBZ6078309.1"/>
    </source>
</evidence>
<name>A0ABS7VSY3_9HYPH</name>
<comment type="similarity">
    <text evidence="1">Belongs to the PspA/Vipp/IM30 family.</text>
</comment>